<dbReference type="GO" id="GO:0008270">
    <property type="term" value="F:zinc ion binding"/>
    <property type="evidence" value="ECO:0007669"/>
    <property type="project" value="UniProtKB-KW"/>
</dbReference>
<dbReference type="Pfam" id="PF00096">
    <property type="entry name" value="zf-C2H2"/>
    <property type="match status" value="2"/>
</dbReference>
<keyword evidence="3 5" id="KW-0863">Zinc-finger</keyword>
<evidence type="ECO:0000256" key="5">
    <source>
        <dbReference type="PROSITE-ProRule" id="PRU00042"/>
    </source>
</evidence>
<dbReference type="GO" id="GO:0000981">
    <property type="term" value="F:DNA-binding transcription factor activity, RNA polymerase II-specific"/>
    <property type="evidence" value="ECO:0007669"/>
    <property type="project" value="TreeGrafter"/>
</dbReference>
<evidence type="ECO:0000259" key="7">
    <source>
        <dbReference type="PROSITE" id="PS50157"/>
    </source>
</evidence>
<dbReference type="AlphaFoldDB" id="A0AAV2MFT1"/>
<keyword evidence="1" id="KW-0479">Metal-binding</keyword>
<dbReference type="GO" id="GO:0043565">
    <property type="term" value="F:sequence-specific DNA binding"/>
    <property type="evidence" value="ECO:0007669"/>
    <property type="project" value="TreeGrafter"/>
</dbReference>
<keyword evidence="9" id="KW-1185">Reference proteome</keyword>
<feature type="domain" description="C2H2-type" evidence="7">
    <location>
        <begin position="325"/>
        <end position="352"/>
    </location>
</feature>
<dbReference type="SMART" id="SM00355">
    <property type="entry name" value="ZnF_C2H2"/>
    <property type="match status" value="9"/>
</dbReference>
<evidence type="ECO:0000313" key="9">
    <source>
        <dbReference type="Proteomes" id="UP001497482"/>
    </source>
</evidence>
<evidence type="ECO:0000256" key="2">
    <source>
        <dbReference type="ARBA" id="ARBA00022737"/>
    </source>
</evidence>
<dbReference type="Proteomes" id="UP001497482">
    <property type="component" value="Chromosome 7"/>
</dbReference>
<evidence type="ECO:0000256" key="4">
    <source>
        <dbReference type="ARBA" id="ARBA00022833"/>
    </source>
</evidence>
<dbReference type="Pfam" id="PF13894">
    <property type="entry name" value="zf-C2H2_4"/>
    <property type="match status" value="1"/>
</dbReference>
<keyword evidence="2" id="KW-0677">Repeat</keyword>
<dbReference type="PANTHER" id="PTHR24408:SF58">
    <property type="entry name" value="TRANSCRIPTION FACTOR (TFIIIA), PUTATIVE (AFU_ORTHOLOGUE AFUA_1G05150)-RELATED"/>
    <property type="match status" value="1"/>
</dbReference>
<evidence type="ECO:0000256" key="6">
    <source>
        <dbReference type="SAM" id="MobiDB-lite"/>
    </source>
</evidence>
<feature type="domain" description="C2H2-type" evidence="7">
    <location>
        <begin position="215"/>
        <end position="243"/>
    </location>
</feature>
<feature type="domain" description="C2H2-type" evidence="7">
    <location>
        <begin position="454"/>
        <end position="481"/>
    </location>
</feature>
<dbReference type="PROSITE" id="PS00028">
    <property type="entry name" value="ZINC_FINGER_C2H2_1"/>
    <property type="match status" value="5"/>
</dbReference>
<dbReference type="EMBL" id="OZ035829">
    <property type="protein sequence ID" value="CAL1612239.1"/>
    <property type="molecule type" value="Genomic_DNA"/>
</dbReference>
<dbReference type="PANTHER" id="PTHR24408">
    <property type="entry name" value="ZINC FINGER PROTEIN"/>
    <property type="match status" value="1"/>
</dbReference>
<evidence type="ECO:0000256" key="3">
    <source>
        <dbReference type="ARBA" id="ARBA00022771"/>
    </source>
</evidence>
<feature type="domain" description="C2H2-type" evidence="7">
    <location>
        <begin position="523"/>
        <end position="552"/>
    </location>
</feature>
<protein>
    <recommendedName>
        <fullName evidence="7">C2H2-type domain-containing protein</fullName>
    </recommendedName>
</protein>
<feature type="domain" description="C2H2-type" evidence="7">
    <location>
        <begin position="298"/>
        <end position="320"/>
    </location>
</feature>
<evidence type="ECO:0000313" key="8">
    <source>
        <dbReference type="EMBL" id="CAL1612239.1"/>
    </source>
</evidence>
<dbReference type="FunFam" id="3.30.160.60:FF:000100">
    <property type="entry name" value="Zinc finger 45-like"/>
    <property type="match status" value="1"/>
</dbReference>
<dbReference type="InterPro" id="IPR036236">
    <property type="entry name" value="Znf_C2H2_sf"/>
</dbReference>
<sequence length="610" mass="69010">MSCDLRGKKLEHGFFHSQQRSQEQNTGWCREQQRNTVSTALLRNTEPSALPAAPIKGHTTHQITCLRRPITAQQKCVNGSSPRGDKTLCSLPSPRYGSQSARVIPSLSPGADVELQPRPSRTMAQVKLEQTPREDSVNLNLAQNQDLNLKQDPDCGDVESFILPFVKTEPEEFYIPAFQESSAFYQSIKQENESSDCDTDDSEDCSSDSSLEETHKCSKCWKVFGSSLGLKIHNLKMHKDMGPLSCPVCGKTFKHERSKLHHLKYTVCAKQYKKMTQPLHTVTQGKPDNCPLCLKVKNQCIECGERFTSQYDLTLHQRIHEVLPFHCSFCSKGFCQIGSLELHARTHTGKWPFLCSICGKGFVRLGNLKQHVENHKTKSGNGSETSAHLDFLQQQVMKPHLHLTCPLCPKVDQPESRLQRHMGNDQQEDRQKHMDNHKKRTYSACGEKLNFETLKCQFCSEEFPKMILLKRHMQTHIMAKTPEEKQKGTKKTRAIKSTVCSLELENRTELMTHVETHSGEKQLLCRVCGRTFKTSGTLLLHMRAKHHSSTGDGKLGAEGKGSVDFLTNDPVISRLNIMDSFPPSEKPRVPLCSGWRVVLTRLSTRLLTYS</sequence>
<name>A0AAV2MFT1_KNICA</name>
<dbReference type="GO" id="GO:0005634">
    <property type="term" value="C:nucleus"/>
    <property type="evidence" value="ECO:0007669"/>
    <property type="project" value="TreeGrafter"/>
</dbReference>
<keyword evidence="4" id="KW-0862">Zinc</keyword>
<evidence type="ECO:0000256" key="1">
    <source>
        <dbReference type="ARBA" id="ARBA00022723"/>
    </source>
</evidence>
<dbReference type="PROSITE" id="PS50157">
    <property type="entry name" value="ZINC_FINGER_C2H2_2"/>
    <property type="match status" value="6"/>
</dbReference>
<dbReference type="InterPro" id="IPR013087">
    <property type="entry name" value="Znf_C2H2_type"/>
</dbReference>
<reference evidence="8 9" key="1">
    <citation type="submission" date="2024-04" db="EMBL/GenBank/DDBJ databases">
        <authorList>
            <person name="Waldvogel A.-M."/>
            <person name="Schoenle A."/>
        </authorList>
    </citation>
    <scope>NUCLEOTIDE SEQUENCE [LARGE SCALE GENOMIC DNA]</scope>
</reference>
<feature type="region of interest" description="Disordered" evidence="6">
    <location>
        <begin position="75"/>
        <end position="119"/>
    </location>
</feature>
<feature type="domain" description="C2H2-type" evidence="7">
    <location>
        <begin position="353"/>
        <end position="380"/>
    </location>
</feature>
<dbReference type="Gene3D" id="3.30.160.60">
    <property type="entry name" value="Classic Zinc Finger"/>
    <property type="match status" value="5"/>
</dbReference>
<gene>
    <name evidence="8" type="ORF">KC01_LOCUS38583</name>
</gene>
<accession>A0AAV2MFT1</accession>
<organism evidence="8 9">
    <name type="scientific">Knipowitschia caucasica</name>
    <name type="common">Caucasian dwarf goby</name>
    <name type="synonym">Pomatoschistus caucasicus</name>
    <dbReference type="NCBI Taxonomy" id="637954"/>
    <lineage>
        <taxon>Eukaryota</taxon>
        <taxon>Metazoa</taxon>
        <taxon>Chordata</taxon>
        <taxon>Craniata</taxon>
        <taxon>Vertebrata</taxon>
        <taxon>Euteleostomi</taxon>
        <taxon>Actinopterygii</taxon>
        <taxon>Neopterygii</taxon>
        <taxon>Teleostei</taxon>
        <taxon>Neoteleostei</taxon>
        <taxon>Acanthomorphata</taxon>
        <taxon>Gobiaria</taxon>
        <taxon>Gobiiformes</taxon>
        <taxon>Gobioidei</taxon>
        <taxon>Gobiidae</taxon>
        <taxon>Gobiinae</taxon>
        <taxon>Knipowitschia</taxon>
    </lineage>
</organism>
<proteinExistence type="predicted"/>
<dbReference type="SUPFAM" id="SSF57667">
    <property type="entry name" value="beta-beta-alpha zinc fingers"/>
    <property type="match status" value="4"/>
</dbReference>